<keyword evidence="1" id="KW-0812">Transmembrane</keyword>
<feature type="transmembrane region" description="Helical" evidence="1">
    <location>
        <begin position="21"/>
        <end position="39"/>
    </location>
</feature>
<keyword evidence="3" id="KW-1185">Reference proteome</keyword>
<accession>A0ABR1KXY0</accession>
<organism evidence="2 3">
    <name type="scientific">Phyllosticta citriasiana</name>
    <dbReference type="NCBI Taxonomy" id="595635"/>
    <lineage>
        <taxon>Eukaryota</taxon>
        <taxon>Fungi</taxon>
        <taxon>Dikarya</taxon>
        <taxon>Ascomycota</taxon>
        <taxon>Pezizomycotina</taxon>
        <taxon>Dothideomycetes</taxon>
        <taxon>Dothideomycetes incertae sedis</taxon>
        <taxon>Botryosphaeriales</taxon>
        <taxon>Phyllostictaceae</taxon>
        <taxon>Phyllosticta</taxon>
    </lineage>
</organism>
<proteinExistence type="predicted"/>
<sequence>MVGRGPFFSDKFAGESADGMATIWALDFLGLLLLLLPSISSRLVGSFREWGGSHVLLLFAAGLDLRSHLTRRRAHVFRVWIGMGGVVVYAPSSLVHHFRCARAAARIYHRLVVRFSA</sequence>
<gene>
    <name evidence="2" type="ORF">IWZ03DRAFT_5379</name>
</gene>
<evidence type="ECO:0000313" key="2">
    <source>
        <dbReference type="EMBL" id="KAK7523505.1"/>
    </source>
</evidence>
<comment type="caution">
    <text evidence="2">The sequence shown here is derived from an EMBL/GenBank/DDBJ whole genome shotgun (WGS) entry which is preliminary data.</text>
</comment>
<evidence type="ECO:0000256" key="1">
    <source>
        <dbReference type="SAM" id="Phobius"/>
    </source>
</evidence>
<keyword evidence="1" id="KW-1133">Transmembrane helix</keyword>
<evidence type="ECO:0000313" key="3">
    <source>
        <dbReference type="Proteomes" id="UP001363622"/>
    </source>
</evidence>
<name>A0ABR1KXY0_9PEZI</name>
<protein>
    <submittedName>
        <fullName evidence="2">Uncharacterized protein</fullName>
    </submittedName>
</protein>
<dbReference type="EMBL" id="JBBPHU010000001">
    <property type="protein sequence ID" value="KAK7523505.1"/>
    <property type="molecule type" value="Genomic_DNA"/>
</dbReference>
<reference evidence="2 3" key="1">
    <citation type="submission" date="2024-04" db="EMBL/GenBank/DDBJ databases">
        <title>Phyllosticta paracitricarpa is synonymous to the EU quarantine fungus P. citricarpa based on phylogenomic analyses.</title>
        <authorList>
            <consortium name="Lawrence Berkeley National Laboratory"/>
            <person name="Van Ingen-Buijs V.A."/>
            <person name="Van Westerhoven A.C."/>
            <person name="Haridas S."/>
            <person name="Skiadas P."/>
            <person name="Martin F."/>
            <person name="Groenewald J.Z."/>
            <person name="Crous P.W."/>
            <person name="Seidl M.F."/>
        </authorList>
    </citation>
    <scope>NUCLEOTIDE SEQUENCE [LARGE SCALE GENOMIC DNA]</scope>
    <source>
        <strain evidence="2 3">CBS 123371</strain>
    </source>
</reference>
<dbReference type="Proteomes" id="UP001363622">
    <property type="component" value="Unassembled WGS sequence"/>
</dbReference>
<keyword evidence="1" id="KW-0472">Membrane</keyword>